<dbReference type="OrthoDB" id="34326at2157"/>
<gene>
    <name evidence="2" type="ORF">D1869_14785</name>
    <name evidence="1" type="ORF">HNQ62_001475</name>
</gene>
<reference evidence="2 3" key="1">
    <citation type="submission" date="2019-10" db="EMBL/GenBank/DDBJ databases">
        <title>Genome Sequences from Six Type Strain Members of the Archaeal Family Sulfolobaceae: Acidianus ambivalens, Acidianus infernus, Metallosphaera prunae, Stygiolobus azoricus, Sulfolobus metallicus, and Sulfurisphaera ohwakuensis.</title>
        <authorList>
            <person name="Counts J.A."/>
            <person name="Kelly R.M."/>
        </authorList>
    </citation>
    <scope>NUCLEOTIDE SEQUENCE [LARGE SCALE GENOMIC DNA]</scope>
    <source>
        <strain evidence="2 3">TA-1</strain>
    </source>
</reference>
<dbReference type="Pfam" id="PF06240">
    <property type="entry name" value="COXG"/>
    <property type="match status" value="1"/>
</dbReference>
<evidence type="ECO:0000313" key="1">
    <source>
        <dbReference type="EMBL" id="MBB5253705.1"/>
    </source>
</evidence>
<dbReference type="KEGG" id="soh:D1869_14785"/>
<proteinExistence type="predicted"/>
<dbReference type="EMBL" id="CP045484">
    <property type="protein sequence ID" value="QGR18312.1"/>
    <property type="molecule type" value="Genomic_DNA"/>
</dbReference>
<name>A0A650CKM7_SULOH</name>
<dbReference type="GeneID" id="42802538"/>
<accession>A0A650CKM7</accession>
<dbReference type="InterPro" id="IPR010419">
    <property type="entry name" value="CO_DH_gsu"/>
</dbReference>
<dbReference type="EMBL" id="JACHFY010000006">
    <property type="protein sequence ID" value="MBB5253705.1"/>
    <property type="molecule type" value="Genomic_DNA"/>
</dbReference>
<evidence type="ECO:0000313" key="3">
    <source>
        <dbReference type="Proteomes" id="UP000427373"/>
    </source>
</evidence>
<evidence type="ECO:0000313" key="4">
    <source>
        <dbReference type="Proteomes" id="UP000582213"/>
    </source>
</evidence>
<dbReference type="InterPro" id="IPR023393">
    <property type="entry name" value="START-like_dom_sf"/>
</dbReference>
<protein>
    <submittedName>
        <fullName evidence="1">Carbon monoxide dehydrogenase subunit G</fullName>
    </submittedName>
</protein>
<evidence type="ECO:0000313" key="2">
    <source>
        <dbReference type="EMBL" id="QGR18312.1"/>
    </source>
</evidence>
<dbReference type="Proteomes" id="UP000427373">
    <property type="component" value="Chromosome"/>
</dbReference>
<dbReference type="Gene3D" id="3.30.530.20">
    <property type="match status" value="1"/>
</dbReference>
<dbReference type="AlphaFoldDB" id="A0A650CKM7"/>
<dbReference type="Proteomes" id="UP000582213">
    <property type="component" value="Unassembled WGS sequence"/>
</dbReference>
<organism evidence="2 3">
    <name type="scientific">Sulfurisphaera ohwakuensis</name>
    <dbReference type="NCBI Taxonomy" id="69656"/>
    <lineage>
        <taxon>Archaea</taxon>
        <taxon>Thermoproteota</taxon>
        <taxon>Thermoprotei</taxon>
        <taxon>Sulfolobales</taxon>
        <taxon>Sulfolobaceae</taxon>
        <taxon>Sulfurisphaera</taxon>
    </lineage>
</organism>
<dbReference type="SUPFAM" id="SSF55961">
    <property type="entry name" value="Bet v1-like"/>
    <property type="match status" value="1"/>
</dbReference>
<keyword evidence="3" id="KW-1185">Reference proteome</keyword>
<sequence length="131" mass="14811">MSIQGGFRTSKDVKKFFENYQNFISCIPNVKDINDKRFKLDAQVGGFSVTADGELVTFKQSGDTYEYEIKINGPGAIINIKTVYKLQNNEISWTSHYNYEGFAVSMVGSLLDTTIQNMIKATNECIRSKLE</sequence>
<reference evidence="1 4" key="2">
    <citation type="submission" date="2020-08" db="EMBL/GenBank/DDBJ databases">
        <title>Genomic Encyclopedia of Type Strains, Phase IV (KMG-IV): sequencing the most valuable type-strain genomes for metagenomic binning, comparative biology and taxonomic classification.</title>
        <authorList>
            <person name="Goeker M."/>
        </authorList>
    </citation>
    <scope>NUCLEOTIDE SEQUENCE [LARGE SCALE GENOMIC DNA]</scope>
    <source>
        <strain evidence="1 4">DSM 12421</strain>
    </source>
</reference>
<dbReference type="RefSeq" id="WP_156015804.1">
    <property type="nucleotide sequence ID" value="NZ_CP045484.1"/>
</dbReference>